<dbReference type="PROSITE" id="PS50977">
    <property type="entry name" value="HTH_TETR_2"/>
    <property type="match status" value="1"/>
</dbReference>
<evidence type="ECO:0000313" key="8">
    <source>
        <dbReference type="Proteomes" id="UP000199233"/>
    </source>
</evidence>
<dbReference type="AlphaFoldDB" id="A0A1H9BBF4"/>
<keyword evidence="8" id="KW-1185">Reference proteome</keyword>
<feature type="domain" description="HTH tetR-type" evidence="6">
    <location>
        <begin position="29"/>
        <end position="89"/>
    </location>
</feature>
<dbReference type="OrthoDB" id="270177at2"/>
<dbReference type="RefSeq" id="WP_093281742.1">
    <property type="nucleotide sequence ID" value="NZ_FOFS01000002.1"/>
</dbReference>
<evidence type="ECO:0000313" key="7">
    <source>
        <dbReference type="EMBL" id="SEP86199.1"/>
    </source>
</evidence>
<dbReference type="InterPro" id="IPR050109">
    <property type="entry name" value="HTH-type_TetR-like_transc_reg"/>
</dbReference>
<feature type="DNA-binding region" description="H-T-H motif" evidence="4">
    <location>
        <begin position="52"/>
        <end position="71"/>
    </location>
</feature>
<dbReference type="InterPro" id="IPR036271">
    <property type="entry name" value="Tet_transcr_reg_TetR-rel_C_sf"/>
</dbReference>
<dbReference type="InterPro" id="IPR001647">
    <property type="entry name" value="HTH_TetR"/>
</dbReference>
<keyword evidence="3" id="KW-0804">Transcription</keyword>
<evidence type="ECO:0000256" key="5">
    <source>
        <dbReference type="SAM" id="MobiDB-lite"/>
    </source>
</evidence>
<dbReference type="GO" id="GO:0003700">
    <property type="term" value="F:DNA-binding transcription factor activity"/>
    <property type="evidence" value="ECO:0007669"/>
    <property type="project" value="TreeGrafter"/>
</dbReference>
<dbReference type="STRING" id="489703.SAMN04488038_10223"/>
<proteinExistence type="predicted"/>
<dbReference type="Gene3D" id="1.10.10.60">
    <property type="entry name" value="Homeodomain-like"/>
    <property type="match status" value="1"/>
</dbReference>
<dbReference type="SUPFAM" id="SSF46689">
    <property type="entry name" value="Homeodomain-like"/>
    <property type="match status" value="1"/>
</dbReference>
<keyword evidence="2 4" id="KW-0238">DNA-binding</keyword>
<evidence type="ECO:0000256" key="3">
    <source>
        <dbReference type="ARBA" id="ARBA00023163"/>
    </source>
</evidence>
<dbReference type="InterPro" id="IPR041490">
    <property type="entry name" value="KstR2_TetR_C"/>
</dbReference>
<feature type="region of interest" description="Disordered" evidence="5">
    <location>
        <begin position="1"/>
        <end position="27"/>
    </location>
</feature>
<dbReference type="PANTHER" id="PTHR30055">
    <property type="entry name" value="HTH-TYPE TRANSCRIPTIONAL REGULATOR RUTR"/>
    <property type="match status" value="1"/>
</dbReference>
<organism evidence="7 8">
    <name type="scientific">Solimonas aquatica</name>
    <dbReference type="NCBI Taxonomy" id="489703"/>
    <lineage>
        <taxon>Bacteria</taxon>
        <taxon>Pseudomonadati</taxon>
        <taxon>Pseudomonadota</taxon>
        <taxon>Gammaproteobacteria</taxon>
        <taxon>Nevskiales</taxon>
        <taxon>Nevskiaceae</taxon>
        <taxon>Solimonas</taxon>
    </lineage>
</organism>
<dbReference type="PANTHER" id="PTHR30055:SF234">
    <property type="entry name" value="HTH-TYPE TRANSCRIPTIONAL REGULATOR BETI"/>
    <property type="match status" value="1"/>
</dbReference>
<dbReference type="Gene3D" id="1.10.357.10">
    <property type="entry name" value="Tetracycline Repressor, domain 2"/>
    <property type="match status" value="1"/>
</dbReference>
<name>A0A1H9BBF4_9GAMM</name>
<gene>
    <name evidence="7" type="ORF">SAMN04488038_10223</name>
</gene>
<dbReference type="Pfam" id="PF17932">
    <property type="entry name" value="TetR_C_24"/>
    <property type="match status" value="1"/>
</dbReference>
<dbReference type="EMBL" id="FOFS01000002">
    <property type="protein sequence ID" value="SEP86199.1"/>
    <property type="molecule type" value="Genomic_DNA"/>
</dbReference>
<accession>A0A1H9BBF4</accession>
<evidence type="ECO:0000259" key="6">
    <source>
        <dbReference type="PROSITE" id="PS50977"/>
    </source>
</evidence>
<keyword evidence="1" id="KW-0805">Transcription regulation</keyword>
<reference evidence="7 8" key="1">
    <citation type="submission" date="2016-10" db="EMBL/GenBank/DDBJ databases">
        <authorList>
            <person name="de Groot N.N."/>
        </authorList>
    </citation>
    <scope>NUCLEOTIDE SEQUENCE [LARGE SCALE GENOMIC DNA]</scope>
    <source>
        <strain evidence="7 8">DSM 25927</strain>
    </source>
</reference>
<protein>
    <submittedName>
        <fullName evidence="7">Transcriptional regulator, TetR family</fullName>
    </submittedName>
</protein>
<dbReference type="InterPro" id="IPR009057">
    <property type="entry name" value="Homeodomain-like_sf"/>
</dbReference>
<dbReference type="PRINTS" id="PR00455">
    <property type="entry name" value="HTHTETR"/>
</dbReference>
<dbReference type="Proteomes" id="UP000199233">
    <property type="component" value="Unassembled WGS sequence"/>
</dbReference>
<sequence length="247" mass="27970">MNDIHKRPSRRQGKVSKTESGGGQRLPTDVRAAGILAAAREVIDEKGYESVLISDIAKRAGVVDGTIYRYFKNKRDLLEQVAQRWFGEQLAMDSQLNAVKGTRNKLRHLAWRTLAIIRREPVLARFMLMELRHDPRYRSTPFFEMNKRFTQDVIAVCTEAVVSGEFLSDVSPNMLRDMLHGCIEHRTWAFLQGEGDFDIEEVADGIATVIYRGMLAKRELAQGGLYEAVKRIESVAGKLEDLMVGKS</sequence>
<dbReference type="GO" id="GO:0000976">
    <property type="term" value="F:transcription cis-regulatory region binding"/>
    <property type="evidence" value="ECO:0007669"/>
    <property type="project" value="TreeGrafter"/>
</dbReference>
<evidence type="ECO:0000256" key="1">
    <source>
        <dbReference type="ARBA" id="ARBA00023015"/>
    </source>
</evidence>
<dbReference type="Pfam" id="PF00440">
    <property type="entry name" value="TetR_N"/>
    <property type="match status" value="1"/>
</dbReference>
<evidence type="ECO:0000256" key="4">
    <source>
        <dbReference type="PROSITE-ProRule" id="PRU00335"/>
    </source>
</evidence>
<evidence type="ECO:0000256" key="2">
    <source>
        <dbReference type="ARBA" id="ARBA00023125"/>
    </source>
</evidence>
<dbReference type="SUPFAM" id="SSF48498">
    <property type="entry name" value="Tetracyclin repressor-like, C-terminal domain"/>
    <property type="match status" value="1"/>
</dbReference>